<evidence type="ECO:0000259" key="1">
    <source>
        <dbReference type="Pfam" id="PF05913"/>
    </source>
</evidence>
<dbReference type="SUPFAM" id="SSF51445">
    <property type="entry name" value="(Trans)glycosidases"/>
    <property type="match status" value="1"/>
</dbReference>
<dbReference type="Gene3D" id="2.40.100.10">
    <property type="entry name" value="Cyclophilin-like"/>
    <property type="match status" value="1"/>
</dbReference>
<dbReference type="InterPro" id="IPR013785">
    <property type="entry name" value="Aldolase_TIM"/>
</dbReference>
<dbReference type="InterPro" id="IPR043797">
    <property type="entry name" value="MupG_N"/>
</dbReference>
<dbReference type="InterPro" id="IPR043894">
    <property type="entry name" value="MupG_C"/>
</dbReference>
<dbReference type="PANTHER" id="PTHR38435">
    <property type="match status" value="1"/>
</dbReference>
<proteinExistence type="predicted"/>
<dbReference type="InterPro" id="IPR008589">
    <property type="entry name" value="MupG"/>
</dbReference>
<dbReference type="Gene3D" id="3.20.20.70">
    <property type="entry name" value="Aldolase class I"/>
    <property type="match status" value="1"/>
</dbReference>
<dbReference type="SUPFAM" id="SSF50891">
    <property type="entry name" value="Cyclophilin-like"/>
    <property type="match status" value="1"/>
</dbReference>
<evidence type="ECO:0000259" key="2">
    <source>
        <dbReference type="Pfam" id="PF19200"/>
    </source>
</evidence>
<dbReference type="Proteomes" id="UP000295195">
    <property type="component" value="Unassembled WGS sequence"/>
</dbReference>
<organism evidence="3 4">
    <name type="scientific">Lactobacillus crispatus</name>
    <dbReference type="NCBI Taxonomy" id="47770"/>
    <lineage>
        <taxon>Bacteria</taxon>
        <taxon>Bacillati</taxon>
        <taxon>Bacillota</taxon>
        <taxon>Bacilli</taxon>
        <taxon>Lactobacillales</taxon>
        <taxon>Lactobacillaceae</taxon>
        <taxon>Lactobacillus</taxon>
    </lineage>
</organism>
<evidence type="ECO:0000313" key="3">
    <source>
        <dbReference type="EMBL" id="TDN30129.1"/>
    </source>
</evidence>
<feature type="domain" description="6-phospho-N-acetylmuramidase N-terminal" evidence="2">
    <location>
        <begin position="37"/>
        <end position="262"/>
    </location>
</feature>
<accession>A0A4R6CS61</accession>
<dbReference type="InterPro" id="IPR017853">
    <property type="entry name" value="GH"/>
</dbReference>
<dbReference type="Pfam" id="PF05913">
    <property type="entry name" value="MupG_C"/>
    <property type="match status" value="1"/>
</dbReference>
<evidence type="ECO:0000313" key="4">
    <source>
        <dbReference type="Proteomes" id="UP000295195"/>
    </source>
</evidence>
<dbReference type="PANTHER" id="PTHR38435:SF2">
    <property type="entry name" value="DUF871 DOMAIN-CONTAINING PROTEIN"/>
    <property type="match status" value="1"/>
</dbReference>
<dbReference type="EMBL" id="NKLP01000151">
    <property type="protein sequence ID" value="TDN30129.1"/>
    <property type="molecule type" value="Genomic_DNA"/>
</dbReference>
<protein>
    <submittedName>
        <fullName evidence="3">DUF871 domain-containing protein</fullName>
    </submittedName>
</protein>
<reference evidence="3 4" key="1">
    <citation type="submission" date="2017-06" db="EMBL/GenBank/DDBJ databases">
        <authorList>
            <person name="Swanenburg J."/>
            <person name="Kort R."/>
        </authorList>
    </citation>
    <scope>NUCLEOTIDE SEQUENCE [LARGE SCALE GENOMIC DNA]</scope>
    <source>
        <strain evidence="3 4">RL05</strain>
    </source>
</reference>
<feature type="domain" description="6-phospho-N-acetylmuramidase C-terminal" evidence="1">
    <location>
        <begin position="281"/>
        <end position="376"/>
    </location>
</feature>
<comment type="caution">
    <text evidence="3">The sequence shown here is derived from an EMBL/GenBank/DDBJ whole genome shotgun (WGS) entry which is preliminary data.</text>
</comment>
<name>A0A4R6CS61_9LACO</name>
<dbReference type="Pfam" id="PF19200">
    <property type="entry name" value="MupG_N"/>
    <property type="match status" value="1"/>
</dbReference>
<dbReference type="AlphaFoldDB" id="A0A4R6CS61"/>
<dbReference type="InterPro" id="IPR029000">
    <property type="entry name" value="Cyclophilin-like_dom_sf"/>
</dbReference>
<gene>
    <name evidence="3" type="ORF">CEE75_08605</name>
</gene>
<sequence length="380" mass="43780">MKQELMKSFLNDKIKEVIEIIVTITMIFIFNGEEKMLGISVYFQDYDENYLKKAAQAGAKYVFTSLQIPEEDYSDLDQKLPRFFELCDELGLEVIPDVSPATLEKLGIKGGDFEALKDKGFKALRLDYGFDDFDLIKKLQRNFFILLNASVVSLDYLDRARNAGVDFGKLALTYNFYPHTDTGMGWTDFKRKNWMLKDYGLRTQAFVPGDALKRFPLYEGLPTVEKHRGVSPYVAAVELIHEANVDDVFIGDSKASIKNLRYIVDYQKDNILNIECSLLPQYQQLYDQVIEVRKDMPEKLIRLSLPRKPDIPICNTLNRRKGTITMQNKLAQRYSGEVSLIKSNLPFEARSNVIGFISPEYVKLLDFIDSSTKIIFRRLT</sequence>